<dbReference type="InterPro" id="IPR036271">
    <property type="entry name" value="Tet_transcr_reg_TetR-rel_C_sf"/>
</dbReference>
<evidence type="ECO:0000313" key="6">
    <source>
        <dbReference type="EMBL" id="PDS49660.1"/>
    </source>
</evidence>
<evidence type="ECO:0000313" key="7">
    <source>
        <dbReference type="Proteomes" id="UP000219972"/>
    </source>
</evidence>
<evidence type="ECO:0000256" key="1">
    <source>
        <dbReference type="ARBA" id="ARBA00023015"/>
    </source>
</evidence>
<dbReference type="PROSITE" id="PS50977">
    <property type="entry name" value="HTH_TETR_2"/>
    <property type="match status" value="1"/>
</dbReference>
<dbReference type="PANTHER" id="PTHR47506:SF6">
    <property type="entry name" value="HTH-TYPE TRANSCRIPTIONAL REPRESSOR NEMR"/>
    <property type="match status" value="1"/>
</dbReference>
<dbReference type="Proteomes" id="UP000219972">
    <property type="component" value="Unassembled WGS sequence"/>
</dbReference>
<dbReference type="SUPFAM" id="SSF48498">
    <property type="entry name" value="Tetracyclin repressor-like, C-terminal domain"/>
    <property type="match status" value="1"/>
</dbReference>
<keyword evidence="1" id="KW-0805">Transcription regulation</keyword>
<keyword evidence="2 4" id="KW-0238">DNA-binding</keyword>
<comment type="caution">
    <text evidence="6">The sequence shown here is derived from an EMBL/GenBank/DDBJ whole genome shotgun (WGS) entry which is preliminary data.</text>
</comment>
<keyword evidence="7" id="KW-1185">Reference proteome</keyword>
<name>A0ABX4J3A2_9HYPH</name>
<feature type="domain" description="HTH tetR-type" evidence="5">
    <location>
        <begin position="3"/>
        <end position="63"/>
    </location>
</feature>
<dbReference type="InterPro" id="IPR001647">
    <property type="entry name" value="HTH_TetR"/>
</dbReference>
<feature type="DNA-binding region" description="H-T-H motif" evidence="4">
    <location>
        <begin position="26"/>
        <end position="45"/>
    </location>
</feature>
<dbReference type="InterPro" id="IPR009057">
    <property type="entry name" value="Homeodomain-like_sf"/>
</dbReference>
<dbReference type="SUPFAM" id="SSF46689">
    <property type="entry name" value="Homeodomain-like"/>
    <property type="match status" value="1"/>
</dbReference>
<organism evidence="6 7">
    <name type="scientific">Rhizobium anhuiense</name>
    <dbReference type="NCBI Taxonomy" id="1184720"/>
    <lineage>
        <taxon>Bacteria</taxon>
        <taxon>Pseudomonadati</taxon>
        <taxon>Pseudomonadota</taxon>
        <taxon>Alphaproteobacteria</taxon>
        <taxon>Hyphomicrobiales</taxon>
        <taxon>Rhizobiaceae</taxon>
        <taxon>Rhizobium/Agrobacterium group</taxon>
        <taxon>Rhizobium</taxon>
    </lineage>
</organism>
<dbReference type="PRINTS" id="PR00455">
    <property type="entry name" value="HTHTETR"/>
</dbReference>
<gene>
    <name evidence="6" type="ORF">CO662_23015</name>
</gene>
<protein>
    <submittedName>
        <fullName evidence="6">TetR family transcriptional regulator</fullName>
    </submittedName>
</protein>
<sequence length="187" mass="20729">MAVGTRDALVQTAESLMRTKGYAAFSYADLAETVGIRKASIHHHFPTKEDLGTAIVKEYIDRVRDDFAQIERQHEGAIARLEAFFKIFRASTDGGLLPLCGALAAEMSALPLGLQQLTHRFFEMQLKWLEAVLEQGMERGEYPSGPGARQKAFALLSLLEGSSFINWATKAGDPMDDRIVRLIVEES</sequence>
<proteinExistence type="predicted"/>
<evidence type="ECO:0000256" key="3">
    <source>
        <dbReference type="ARBA" id="ARBA00023163"/>
    </source>
</evidence>
<evidence type="ECO:0000256" key="2">
    <source>
        <dbReference type="ARBA" id="ARBA00023125"/>
    </source>
</evidence>
<dbReference type="RefSeq" id="WP_097544102.1">
    <property type="nucleotide sequence ID" value="NZ_NWSK01000026.1"/>
</dbReference>
<evidence type="ECO:0000256" key="4">
    <source>
        <dbReference type="PROSITE-ProRule" id="PRU00335"/>
    </source>
</evidence>
<accession>A0ABX4J3A2</accession>
<dbReference type="Pfam" id="PF00440">
    <property type="entry name" value="TetR_N"/>
    <property type="match status" value="1"/>
</dbReference>
<evidence type="ECO:0000259" key="5">
    <source>
        <dbReference type="PROSITE" id="PS50977"/>
    </source>
</evidence>
<reference evidence="6 7" key="1">
    <citation type="submission" date="2017-09" db="EMBL/GenBank/DDBJ databases">
        <title>Comparative genomics of rhizobia isolated from Phaseolus vulgaris in China.</title>
        <authorList>
            <person name="Tong W."/>
        </authorList>
    </citation>
    <scope>NUCLEOTIDE SEQUENCE [LARGE SCALE GENOMIC DNA]</scope>
    <source>
        <strain evidence="6 7">Y27</strain>
    </source>
</reference>
<dbReference type="EMBL" id="NWSL01000015">
    <property type="protein sequence ID" value="PDS49660.1"/>
    <property type="molecule type" value="Genomic_DNA"/>
</dbReference>
<keyword evidence="3" id="KW-0804">Transcription</keyword>
<dbReference type="Gene3D" id="1.10.357.10">
    <property type="entry name" value="Tetracycline Repressor, domain 2"/>
    <property type="match status" value="1"/>
</dbReference>
<dbReference type="PANTHER" id="PTHR47506">
    <property type="entry name" value="TRANSCRIPTIONAL REGULATORY PROTEIN"/>
    <property type="match status" value="1"/>
</dbReference>